<dbReference type="InterPro" id="IPR036396">
    <property type="entry name" value="Cyt_P450_sf"/>
</dbReference>
<evidence type="ECO:0000313" key="8">
    <source>
        <dbReference type="Proteomes" id="UP000015241"/>
    </source>
</evidence>
<proteinExistence type="inferred from homology"/>
<dbReference type="SUPFAM" id="SSF48264">
    <property type="entry name" value="Cytochrome P450"/>
    <property type="match status" value="1"/>
</dbReference>
<dbReference type="Pfam" id="PF00067">
    <property type="entry name" value="p450"/>
    <property type="match status" value="1"/>
</dbReference>
<evidence type="ECO:0000256" key="2">
    <source>
        <dbReference type="ARBA" id="ARBA00005179"/>
    </source>
</evidence>
<keyword evidence="6" id="KW-0503">Monooxygenase</keyword>
<comment type="pathway">
    <text evidence="2">Secondary metabolite biosynthesis.</text>
</comment>
<evidence type="ECO:0000313" key="7">
    <source>
        <dbReference type="EMBL" id="EPS94009.1"/>
    </source>
</evidence>
<comment type="similarity">
    <text evidence="6">Belongs to the cytochrome P450 family.</text>
</comment>
<accession>S8F4X9</accession>
<dbReference type="GO" id="GO:0004497">
    <property type="term" value="F:monooxygenase activity"/>
    <property type="evidence" value="ECO:0007669"/>
    <property type="project" value="UniProtKB-KW"/>
</dbReference>
<dbReference type="InterPro" id="IPR002401">
    <property type="entry name" value="Cyt_P450_E_grp-I"/>
</dbReference>
<evidence type="ECO:0000256" key="4">
    <source>
        <dbReference type="ARBA" id="ARBA00023004"/>
    </source>
</evidence>
<dbReference type="PRINTS" id="PR00385">
    <property type="entry name" value="P450"/>
</dbReference>
<dbReference type="PANTHER" id="PTHR24305:SF164">
    <property type="entry name" value="P450, PUTATIVE (EUROFUNG)-RELATED"/>
    <property type="match status" value="1"/>
</dbReference>
<dbReference type="OrthoDB" id="1470350at2759"/>
<keyword evidence="8" id="KW-1185">Reference proteome</keyword>
<dbReference type="InterPro" id="IPR050121">
    <property type="entry name" value="Cytochrome_P450_monoxygenase"/>
</dbReference>
<dbReference type="CDD" id="cd11059">
    <property type="entry name" value="CYP_fungal"/>
    <property type="match status" value="1"/>
</dbReference>
<keyword evidence="6" id="KW-0560">Oxidoreductase</keyword>
<dbReference type="GO" id="GO:0005506">
    <property type="term" value="F:iron ion binding"/>
    <property type="evidence" value="ECO:0007669"/>
    <property type="project" value="InterPro"/>
</dbReference>
<feature type="binding site" description="axial binding residue" evidence="5">
    <location>
        <position position="421"/>
    </location>
    <ligand>
        <name>heme</name>
        <dbReference type="ChEBI" id="CHEBI:30413"/>
    </ligand>
    <ligandPart>
        <name>Fe</name>
        <dbReference type="ChEBI" id="CHEBI:18248"/>
    </ligandPart>
</feature>
<evidence type="ECO:0000256" key="1">
    <source>
        <dbReference type="ARBA" id="ARBA00001971"/>
    </source>
</evidence>
<protein>
    <recommendedName>
        <fullName evidence="9">Cytochrome P450</fullName>
    </recommendedName>
</protein>
<name>S8F4X9_FOMSC</name>
<dbReference type="InterPro" id="IPR001128">
    <property type="entry name" value="Cyt_P450"/>
</dbReference>
<dbReference type="InParanoid" id="S8F4X9"/>
<evidence type="ECO:0000256" key="3">
    <source>
        <dbReference type="ARBA" id="ARBA00022723"/>
    </source>
</evidence>
<evidence type="ECO:0000256" key="6">
    <source>
        <dbReference type="RuleBase" id="RU000461"/>
    </source>
</evidence>
<dbReference type="STRING" id="743788.S8F4X9"/>
<dbReference type="Proteomes" id="UP000015241">
    <property type="component" value="Unassembled WGS sequence"/>
</dbReference>
<keyword evidence="5 6" id="KW-0349">Heme</keyword>
<organism evidence="7 8">
    <name type="scientific">Fomitopsis schrenkii</name>
    <name type="common">Brown rot fungus</name>
    <dbReference type="NCBI Taxonomy" id="2126942"/>
    <lineage>
        <taxon>Eukaryota</taxon>
        <taxon>Fungi</taxon>
        <taxon>Dikarya</taxon>
        <taxon>Basidiomycota</taxon>
        <taxon>Agaricomycotina</taxon>
        <taxon>Agaricomycetes</taxon>
        <taxon>Polyporales</taxon>
        <taxon>Fomitopsis</taxon>
    </lineage>
</organism>
<dbReference type="EMBL" id="KE504248">
    <property type="protein sequence ID" value="EPS94009.1"/>
    <property type="molecule type" value="Genomic_DNA"/>
</dbReference>
<dbReference type="InterPro" id="IPR017972">
    <property type="entry name" value="Cyt_P450_CS"/>
</dbReference>
<dbReference type="PRINTS" id="PR00463">
    <property type="entry name" value="EP450I"/>
</dbReference>
<dbReference type="Gene3D" id="1.10.630.10">
    <property type="entry name" value="Cytochrome P450"/>
    <property type="match status" value="1"/>
</dbReference>
<comment type="cofactor">
    <cofactor evidence="1 5">
        <name>heme</name>
        <dbReference type="ChEBI" id="CHEBI:30413"/>
    </cofactor>
</comment>
<reference evidence="7 8" key="1">
    <citation type="journal article" date="2012" name="Science">
        <title>The Paleozoic origin of enzymatic lignin decomposition reconstructed from 31 fungal genomes.</title>
        <authorList>
            <person name="Floudas D."/>
            <person name="Binder M."/>
            <person name="Riley R."/>
            <person name="Barry K."/>
            <person name="Blanchette R.A."/>
            <person name="Henrissat B."/>
            <person name="Martinez A.T."/>
            <person name="Otillar R."/>
            <person name="Spatafora J.W."/>
            <person name="Yadav J.S."/>
            <person name="Aerts A."/>
            <person name="Benoit I."/>
            <person name="Boyd A."/>
            <person name="Carlson A."/>
            <person name="Copeland A."/>
            <person name="Coutinho P.M."/>
            <person name="de Vries R.P."/>
            <person name="Ferreira P."/>
            <person name="Findley K."/>
            <person name="Foster B."/>
            <person name="Gaskell J."/>
            <person name="Glotzer D."/>
            <person name="Gorecki P."/>
            <person name="Heitman J."/>
            <person name="Hesse C."/>
            <person name="Hori C."/>
            <person name="Igarashi K."/>
            <person name="Jurgens J.A."/>
            <person name="Kallen N."/>
            <person name="Kersten P."/>
            <person name="Kohler A."/>
            <person name="Kuees U."/>
            <person name="Kumar T.K.A."/>
            <person name="Kuo A."/>
            <person name="LaButti K."/>
            <person name="Larrondo L.F."/>
            <person name="Lindquist E."/>
            <person name="Ling A."/>
            <person name="Lombard V."/>
            <person name="Lucas S."/>
            <person name="Lundell T."/>
            <person name="Martin R."/>
            <person name="McLaughlin D.J."/>
            <person name="Morgenstern I."/>
            <person name="Morin E."/>
            <person name="Murat C."/>
            <person name="Nagy L.G."/>
            <person name="Nolan M."/>
            <person name="Ohm R.A."/>
            <person name="Patyshakuliyeva A."/>
            <person name="Rokas A."/>
            <person name="Ruiz-Duenas F.J."/>
            <person name="Sabat G."/>
            <person name="Salamov A."/>
            <person name="Samejima M."/>
            <person name="Schmutz J."/>
            <person name="Slot J.C."/>
            <person name="St John F."/>
            <person name="Stenlid J."/>
            <person name="Sun H."/>
            <person name="Sun S."/>
            <person name="Syed K."/>
            <person name="Tsang A."/>
            <person name="Wiebenga A."/>
            <person name="Young D."/>
            <person name="Pisabarro A."/>
            <person name="Eastwood D.C."/>
            <person name="Martin F."/>
            <person name="Cullen D."/>
            <person name="Grigoriev I.V."/>
            <person name="Hibbett D.S."/>
        </authorList>
    </citation>
    <scope>NUCLEOTIDE SEQUENCE</scope>
    <source>
        <strain evidence="8">FP-58527</strain>
    </source>
</reference>
<evidence type="ECO:0000256" key="5">
    <source>
        <dbReference type="PIRSR" id="PIRSR602401-1"/>
    </source>
</evidence>
<keyword evidence="3 5" id="KW-0479">Metal-binding</keyword>
<keyword evidence="4 5" id="KW-0408">Iron</keyword>
<dbReference type="eggNOG" id="KOG0157">
    <property type="taxonomic scope" value="Eukaryota"/>
</dbReference>
<evidence type="ECO:0008006" key="9">
    <source>
        <dbReference type="Google" id="ProtNLM"/>
    </source>
</evidence>
<sequence>MLTLCVLVLGLFYVVYERLVLSPLSKIPGPSLAAVTRLVLIYHEFTRTRKSWIHKLHLRYGPVVQIAPDEVSFASWDAVKEIYVSEGSGYEKTNFYRLFNNYDTMHVQCMFSAIEKGPHGERKRIFADRYTKSYVMQPEVVSGIQDLATEFVTRCTENLGNPVDIYVYLHCYALDGITYHLFDPLGTHSLRNADDLAKMKQIAYQDNLVESYKEYYLADLLPAEIVPLVSKYVRRLPRPRRIATQVMATARRSASDLASHTVLAKLLEADLPTKSVASELLDHTIAGHDTTGDGLCFLLHHLSSPASEHVQATLHAELVENAGAPLDDLPYLDAVVKEGLRCFSPIPMSLPRRVPKGGRRIGDVFVPEGTTVSCQAHTLHRLDDAVFPDPEAFRPERWLDSEGAVERNQLFFAFSAGGRGCIGKHLAVLEMKMLLREVYSGYRTRVAPEMKASMEPDDQIIASRPKGQQCLLLFEKLT</sequence>
<dbReference type="HOGENOM" id="CLU_001570_14_2_1"/>
<dbReference type="PROSITE" id="PS00086">
    <property type="entry name" value="CYTOCHROME_P450"/>
    <property type="match status" value="1"/>
</dbReference>
<dbReference type="GO" id="GO:0016705">
    <property type="term" value="F:oxidoreductase activity, acting on paired donors, with incorporation or reduction of molecular oxygen"/>
    <property type="evidence" value="ECO:0007669"/>
    <property type="project" value="InterPro"/>
</dbReference>
<dbReference type="PANTHER" id="PTHR24305">
    <property type="entry name" value="CYTOCHROME P450"/>
    <property type="match status" value="1"/>
</dbReference>
<gene>
    <name evidence="7" type="ORF">FOMPIDRAFT_1135086</name>
</gene>
<dbReference type="AlphaFoldDB" id="S8F4X9"/>
<dbReference type="GO" id="GO:0020037">
    <property type="term" value="F:heme binding"/>
    <property type="evidence" value="ECO:0007669"/>
    <property type="project" value="InterPro"/>
</dbReference>